<keyword evidence="3" id="KW-1185">Reference proteome</keyword>
<dbReference type="EMBL" id="WOWK01000017">
    <property type="protein sequence ID" value="KAF0328514.1"/>
    <property type="molecule type" value="Genomic_DNA"/>
</dbReference>
<feature type="chain" id="PRO_5034240671" evidence="1">
    <location>
        <begin position="22"/>
        <end position="78"/>
    </location>
</feature>
<feature type="signal peptide" evidence="1">
    <location>
        <begin position="1"/>
        <end position="21"/>
    </location>
</feature>
<protein>
    <submittedName>
        <fullName evidence="2">Uncharacterized protein</fullName>
    </submittedName>
</protein>
<keyword evidence="1" id="KW-0732">Signal</keyword>
<evidence type="ECO:0000256" key="1">
    <source>
        <dbReference type="SAM" id="SignalP"/>
    </source>
</evidence>
<dbReference type="Proteomes" id="UP000434172">
    <property type="component" value="Unassembled WGS sequence"/>
</dbReference>
<comment type="caution">
    <text evidence="2">The sequence shown here is derived from an EMBL/GenBank/DDBJ whole genome shotgun (WGS) entry which is preliminary data.</text>
</comment>
<evidence type="ECO:0000313" key="3">
    <source>
        <dbReference type="Proteomes" id="UP000434172"/>
    </source>
</evidence>
<dbReference type="AlphaFoldDB" id="A0A8H3WJT8"/>
<name>A0A8H3WJT8_9PEZI</name>
<reference evidence="2 3" key="1">
    <citation type="submission" date="2019-12" db="EMBL/GenBank/DDBJ databases">
        <title>A genome sequence resource for the geographically widespread anthracnose pathogen Colletotrichum asianum.</title>
        <authorList>
            <person name="Meng Y."/>
        </authorList>
    </citation>
    <scope>NUCLEOTIDE SEQUENCE [LARGE SCALE GENOMIC DNA]</scope>
    <source>
        <strain evidence="2 3">ICMP 18580</strain>
    </source>
</reference>
<proteinExistence type="predicted"/>
<evidence type="ECO:0000313" key="2">
    <source>
        <dbReference type="EMBL" id="KAF0328514.1"/>
    </source>
</evidence>
<organism evidence="2 3">
    <name type="scientific">Colletotrichum asianum</name>
    <dbReference type="NCBI Taxonomy" id="702518"/>
    <lineage>
        <taxon>Eukaryota</taxon>
        <taxon>Fungi</taxon>
        <taxon>Dikarya</taxon>
        <taxon>Ascomycota</taxon>
        <taxon>Pezizomycotina</taxon>
        <taxon>Sordariomycetes</taxon>
        <taxon>Hypocreomycetidae</taxon>
        <taxon>Glomerellales</taxon>
        <taxon>Glomerellaceae</taxon>
        <taxon>Colletotrichum</taxon>
        <taxon>Colletotrichum gloeosporioides species complex</taxon>
    </lineage>
</organism>
<gene>
    <name evidence="2" type="ORF">GQ607_004310</name>
</gene>
<accession>A0A8H3WJT8</accession>
<sequence>MPQVPKAPFMYLLLAVLLVDTDQEIGPRTVRTVPDERSGTSAYRPPCTFRTPCNTITKTSMTLYAWTTVSWLTLACMY</sequence>
<dbReference type="OrthoDB" id="10557048at2759"/>